<feature type="region of interest" description="Disordered" evidence="1">
    <location>
        <begin position="160"/>
        <end position="218"/>
    </location>
</feature>
<evidence type="ECO:0000313" key="3">
    <source>
        <dbReference type="Proteomes" id="UP000247233"/>
    </source>
</evidence>
<feature type="compositionally biased region" description="Polar residues" evidence="1">
    <location>
        <begin position="17"/>
        <end position="26"/>
    </location>
</feature>
<dbReference type="GeneID" id="37069440"/>
<reference evidence="2 3" key="1">
    <citation type="submission" date="2016-12" db="EMBL/GenBank/DDBJ databases">
        <title>The genomes of Aspergillus section Nigri reveals drivers in fungal speciation.</title>
        <authorList>
            <consortium name="DOE Joint Genome Institute"/>
            <person name="Vesth T.C."/>
            <person name="Nybo J."/>
            <person name="Theobald S."/>
            <person name="Brandl J."/>
            <person name="Frisvad J.C."/>
            <person name="Nielsen K.F."/>
            <person name="Lyhne E.K."/>
            <person name="Kogle M.E."/>
            <person name="Kuo A."/>
            <person name="Riley R."/>
            <person name="Clum A."/>
            <person name="Nolan M."/>
            <person name="Lipzen A."/>
            <person name="Salamov A."/>
            <person name="Henrissat B."/>
            <person name="Wiebenga A."/>
            <person name="De Vries R.P."/>
            <person name="Grigoriev I.V."/>
            <person name="Mortensen U.H."/>
            <person name="Andersen M.R."/>
            <person name="Baker S.E."/>
        </authorList>
    </citation>
    <scope>NUCLEOTIDE SEQUENCE [LARGE SCALE GENOMIC DNA]</scope>
    <source>
        <strain evidence="2 3">CBS 117.55</strain>
    </source>
</reference>
<feature type="region of interest" description="Disordered" evidence="1">
    <location>
        <begin position="49"/>
        <end position="117"/>
    </location>
</feature>
<name>A0A317W284_9EURO</name>
<feature type="region of interest" description="Disordered" evidence="1">
    <location>
        <begin position="1"/>
        <end position="26"/>
    </location>
</feature>
<organism evidence="2 3">
    <name type="scientific">Aspergillus heteromorphus CBS 117.55</name>
    <dbReference type="NCBI Taxonomy" id="1448321"/>
    <lineage>
        <taxon>Eukaryota</taxon>
        <taxon>Fungi</taxon>
        <taxon>Dikarya</taxon>
        <taxon>Ascomycota</taxon>
        <taxon>Pezizomycotina</taxon>
        <taxon>Eurotiomycetes</taxon>
        <taxon>Eurotiomycetidae</taxon>
        <taxon>Eurotiales</taxon>
        <taxon>Aspergillaceae</taxon>
        <taxon>Aspergillus</taxon>
        <taxon>Aspergillus subgen. Circumdati</taxon>
    </lineage>
</organism>
<sequence length="610" mass="66859">MSYPQDSPSKGKENKQLPGSSSAMSSTVDAAIVAVASVQLDDPKLHAIGSHIGITQPQPKGSIPSCHRRRRSHRGSQSRADVFHQDKITPQPNGFSEPPGENLSSSASTLPLPPSSLSHQHAFKDVLRPPLSGSNVSDNIREAVDVDGVEKRDHKTIVAYNPAQSSSSSSSHNRGLILPPIPHPDPYYPRRLPMPSDANTSSRGPELAPPEPEPEPKTIQTTFVDVPAHTAKCDLCNNRNVTGMSRCLSCGWQSCHKCTERTGYTRSHRAGGDLHEAPIDASQLEFKVPKSRPRQRKRRQMRINAVAQRVCGHDGRGGNENMKVDDGRIDPSRSIARDRGTRHATQIEPSLPQRGRSEVGAMNQASQVDIGRARRGGARSERPNTTQAEPSQHRRSRGRDERVSGGTLTGPSQPRLSGNRAEETDEVSQLQSRQSRRHRARDDKTNCAFPADPRQTRRSRAKEQETSGVSIRSLSRFSRARKRIEQDPSFHRYTDLTSRSNMTRPTARAGSTHLATSTQLHPGPAVPAVDHALENTRGTDSGLGCAEALYAFSNEALATPGDDSVDDASNHGSDFSRVHRFAMEQVRLAVERHKRKISKSDVGNFDVRGC</sequence>
<dbReference type="OrthoDB" id="4755622at2759"/>
<protein>
    <submittedName>
        <fullName evidence="2">Uncharacterized protein</fullName>
    </submittedName>
</protein>
<feature type="compositionally biased region" description="Basic residues" evidence="1">
    <location>
        <begin position="66"/>
        <end position="76"/>
    </location>
</feature>
<evidence type="ECO:0000313" key="2">
    <source>
        <dbReference type="EMBL" id="PWY78290.1"/>
    </source>
</evidence>
<dbReference type="VEuPathDB" id="FungiDB:BO70DRAFT_408351"/>
<dbReference type="EMBL" id="MSFL01000017">
    <property type="protein sequence ID" value="PWY78290.1"/>
    <property type="molecule type" value="Genomic_DNA"/>
</dbReference>
<accession>A0A317W284</accession>
<dbReference type="AlphaFoldDB" id="A0A317W284"/>
<proteinExistence type="predicted"/>
<feature type="compositionally biased region" description="Low complexity" evidence="1">
    <location>
        <begin position="103"/>
        <end position="117"/>
    </location>
</feature>
<dbReference type="RefSeq" id="XP_025398231.1">
    <property type="nucleotide sequence ID" value="XM_025547203.1"/>
</dbReference>
<feature type="region of interest" description="Disordered" evidence="1">
    <location>
        <begin position="311"/>
        <end position="470"/>
    </location>
</feature>
<feature type="compositionally biased region" description="Basic and acidic residues" evidence="1">
    <location>
        <begin position="311"/>
        <end position="341"/>
    </location>
</feature>
<keyword evidence="3" id="KW-1185">Reference proteome</keyword>
<gene>
    <name evidence="2" type="ORF">BO70DRAFT_408351</name>
</gene>
<comment type="caution">
    <text evidence="2">The sequence shown here is derived from an EMBL/GenBank/DDBJ whole genome shotgun (WGS) entry which is preliminary data.</text>
</comment>
<evidence type="ECO:0000256" key="1">
    <source>
        <dbReference type="SAM" id="MobiDB-lite"/>
    </source>
</evidence>
<dbReference type="Proteomes" id="UP000247233">
    <property type="component" value="Unassembled WGS sequence"/>
</dbReference>